<protein>
    <submittedName>
        <fullName evidence="1">FMN-binding negative transcriptional regulator</fullName>
    </submittedName>
</protein>
<name>A0ABW9GQ08_9GAMM</name>
<dbReference type="EMBL" id="JBGXBU010000003">
    <property type="protein sequence ID" value="MFM4893239.1"/>
    <property type="molecule type" value="Genomic_DNA"/>
</dbReference>
<organism evidence="1 2">
    <name type="scientific">Aeromonas bivalvium</name>
    <dbReference type="NCBI Taxonomy" id="440079"/>
    <lineage>
        <taxon>Bacteria</taxon>
        <taxon>Pseudomonadati</taxon>
        <taxon>Pseudomonadota</taxon>
        <taxon>Gammaproteobacteria</taxon>
        <taxon>Aeromonadales</taxon>
        <taxon>Aeromonadaceae</taxon>
        <taxon>Aeromonas</taxon>
    </lineage>
</organism>
<dbReference type="RefSeq" id="WP_408789893.1">
    <property type="nucleotide sequence ID" value="NZ_JBGXBU010000003.1"/>
</dbReference>
<dbReference type="Proteomes" id="UP001630969">
    <property type="component" value="Unassembled WGS sequence"/>
</dbReference>
<proteinExistence type="predicted"/>
<evidence type="ECO:0000313" key="1">
    <source>
        <dbReference type="EMBL" id="MFM4893239.1"/>
    </source>
</evidence>
<dbReference type="Gene3D" id="2.30.110.10">
    <property type="entry name" value="Electron Transport, Fmn-binding Protein, Chain A"/>
    <property type="match status" value="1"/>
</dbReference>
<dbReference type="InterPro" id="IPR007396">
    <property type="entry name" value="TR_PAI2-type"/>
</dbReference>
<dbReference type="PIRSF" id="PIRSF010372">
    <property type="entry name" value="PaiB"/>
    <property type="match status" value="1"/>
</dbReference>
<dbReference type="PANTHER" id="PTHR35802">
    <property type="entry name" value="PROTEASE SYNTHASE AND SPORULATION PROTEIN PAI 2"/>
    <property type="match status" value="1"/>
</dbReference>
<dbReference type="InterPro" id="IPR012349">
    <property type="entry name" value="Split_barrel_FMN-bd"/>
</dbReference>
<sequence length="220" mass="24597">MYLPPHFEAADPASLHRLIRAHPLGALVTRGEQGLDANHLPFEFDADEGEHGILRAHVARNNPLWQEVKEGQEVLVIFRAAEGYISPNWYPSKQAHHKQVPTWNYAVVHAHGRIRVRDDARFVRRLLATLTRTQEAEEPAPWKMADAPRDYIEAMVQAVVGIEIEIDRLVGKFKLSQNKEKEDREGAIQGARERGGEALAKVMQESMPAAMPPAAAPAAD</sequence>
<dbReference type="GeneID" id="97220474"/>
<comment type="caution">
    <text evidence="1">The sequence shown here is derived from an EMBL/GenBank/DDBJ whole genome shotgun (WGS) entry which is preliminary data.</text>
</comment>
<accession>A0ABW9GQ08</accession>
<keyword evidence="2" id="KW-1185">Reference proteome</keyword>
<gene>
    <name evidence="1" type="ORF">ACEUDJ_10245</name>
</gene>
<evidence type="ECO:0000313" key="2">
    <source>
        <dbReference type="Proteomes" id="UP001630969"/>
    </source>
</evidence>
<reference evidence="1 2" key="1">
    <citation type="submission" date="2024-09" db="EMBL/GenBank/DDBJ databases">
        <title>Aeromonas strains Genome sequencing and assembly.</title>
        <authorList>
            <person name="Hu X."/>
            <person name="Tang B."/>
        </authorList>
    </citation>
    <scope>NUCLEOTIDE SEQUENCE [LARGE SCALE GENOMIC DNA]</scope>
    <source>
        <strain evidence="1 2">NB23SCDHY001</strain>
    </source>
</reference>
<dbReference type="SUPFAM" id="SSF50475">
    <property type="entry name" value="FMN-binding split barrel"/>
    <property type="match status" value="1"/>
</dbReference>
<dbReference type="Pfam" id="PF04299">
    <property type="entry name" value="FMN_bind_2"/>
    <property type="match status" value="1"/>
</dbReference>
<dbReference type="PANTHER" id="PTHR35802:SF1">
    <property type="entry name" value="PROTEASE SYNTHASE AND SPORULATION PROTEIN PAI 2"/>
    <property type="match status" value="1"/>
</dbReference>